<organism evidence="2 3">
    <name type="scientific">Puccinia graminis f. sp. tritici</name>
    <dbReference type="NCBI Taxonomy" id="56615"/>
    <lineage>
        <taxon>Eukaryota</taxon>
        <taxon>Fungi</taxon>
        <taxon>Dikarya</taxon>
        <taxon>Basidiomycota</taxon>
        <taxon>Pucciniomycotina</taxon>
        <taxon>Pucciniomycetes</taxon>
        <taxon>Pucciniales</taxon>
        <taxon>Pucciniaceae</taxon>
        <taxon>Puccinia</taxon>
    </lineage>
</organism>
<keyword evidence="3" id="KW-1185">Reference proteome</keyword>
<dbReference type="EMBL" id="VSWC01000003">
    <property type="protein sequence ID" value="KAA1116526.1"/>
    <property type="molecule type" value="Genomic_DNA"/>
</dbReference>
<accession>A0A5B0QTG5</accession>
<feature type="compositionally biased region" description="Basic and acidic residues" evidence="1">
    <location>
        <begin position="62"/>
        <end position="72"/>
    </location>
</feature>
<dbReference type="AlphaFoldDB" id="A0A5B0QTG5"/>
<proteinExistence type="predicted"/>
<evidence type="ECO:0000313" key="2">
    <source>
        <dbReference type="EMBL" id="KAA1116526.1"/>
    </source>
</evidence>
<dbReference type="Proteomes" id="UP000324748">
    <property type="component" value="Unassembled WGS sequence"/>
</dbReference>
<comment type="caution">
    <text evidence="2">The sequence shown here is derived from an EMBL/GenBank/DDBJ whole genome shotgun (WGS) entry which is preliminary data.</text>
</comment>
<sequence length="72" mass="8010">MAKLNLWPSFPTLNHHLTEGTQRPTNNRPPNPNSTRTAATGTPKTRCTPNLPLIRSNPTRSDPIRSDPIRNA</sequence>
<reference evidence="2 3" key="1">
    <citation type="submission" date="2019-05" db="EMBL/GenBank/DDBJ databases">
        <title>Emergence of the Ug99 lineage of the wheat stem rust pathogen through somatic hybridization.</title>
        <authorList>
            <person name="Li F."/>
            <person name="Upadhyaya N.M."/>
            <person name="Sperschneider J."/>
            <person name="Matny O."/>
            <person name="Nguyen-Phuc H."/>
            <person name="Mago R."/>
            <person name="Raley C."/>
            <person name="Miller M.E."/>
            <person name="Silverstein K.A.T."/>
            <person name="Henningsen E."/>
            <person name="Hirsch C.D."/>
            <person name="Visser B."/>
            <person name="Pretorius Z.A."/>
            <person name="Steffenson B.J."/>
            <person name="Schwessinger B."/>
            <person name="Dodds P.N."/>
            <person name="Figueroa M."/>
        </authorList>
    </citation>
    <scope>NUCLEOTIDE SEQUENCE [LARGE SCALE GENOMIC DNA]</scope>
    <source>
        <strain evidence="2">21-0</strain>
    </source>
</reference>
<evidence type="ECO:0000313" key="3">
    <source>
        <dbReference type="Proteomes" id="UP000324748"/>
    </source>
</evidence>
<feature type="region of interest" description="Disordered" evidence="1">
    <location>
        <begin position="1"/>
        <end position="72"/>
    </location>
</feature>
<feature type="compositionally biased region" description="Polar residues" evidence="1">
    <location>
        <begin position="38"/>
        <end position="48"/>
    </location>
</feature>
<name>A0A5B0QTG5_PUCGR</name>
<protein>
    <submittedName>
        <fullName evidence="2">Uncharacterized protein</fullName>
    </submittedName>
</protein>
<gene>
    <name evidence="2" type="ORF">PGT21_016740</name>
</gene>
<evidence type="ECO:0000256" key="1">
    <source>
        <dbReference type="SAM" id="MobiDB-lite"/>
    </source>
</evidence>